<feature type="transmembrane region" description="Helical" evidence="1">
    <location>
        <begin position="20"/>
        <end position="38"/>
    </location>
</feature>
<keyword evidence="1" id="KW-0812">Transmembrane</keyword>
<dbReference type="Pfam" id="PF09560">
    <property type="entry name" value="Spore_YunB"/>
    <property type="match status" value="1"/>
</dbReference>
<protein>
    <submittedName>
        <fullName evidence="2">Sporulation protein</fullName>
    </submittedName>
</protein>
<dbReference type="EMBL" id="LILC01000037">
    <property type="protein sequence ID" value="KOO37086.1"/>
    <property type="molecule type" value="Genomic_DNA"/>
</dbReference>
<dbReference type="InterPro" id="IPR014197">
    <property type="entry name" value="Sporulation_prot_YunB"/>
</dbReference>
<evidence type="ECO:0000313" key="2">
    <source>
        <dbReference type="EMBL" id="KOO37086.1"/>
    </source>
</evidence>
<reference evidence="3" key="1">
    <citation type="submission" date="2015-08" db="EMBL/GenBank/DDBJ databases">
        <title>Fjat-14210 dsm16467.</title>
        <authorList>
            <person name="Liu B."/>
            <person name="Wang J."/>
            <person name="Zhu Y."/>
            <person name="Liu G."/>
            <person name="Chen Q."/>
            <person name="Chen Z."/>
            <person name="Lan J."/>
            <person name="Che J."/>
            <person name="Ge C."/>
            <person name="Shi H."/>
            <person name="Pan Z."/>
            <person name="Liu X."/>
        </authorList>
    </citation>
    <scope>NUCLEOTIDE SEQUENCE [LARGE SCALE GENOMIC DNA]</scope>
    <source>
        <strain evidence="3">DSM 16467</strain>
    </source>
</reference>
<keyword evidence="1" id="KW-0472">Membrane</keyword>
<proteinExistence type="predicted"/>
<evidence type="ECO:0000313" key="3">
    <source>
        <dbReference type="Proteomes" id="UP000037558"/>
    </source>
</evidence>
<dbReference type="AlphaFoldDB" id="A0A0M0KE20"/>
<gene>
    <name evidence="2" type="ORF">AMD01_21595</name>
</gene>
<dbReference type="PIRSF" id="PIRSF021383">
    <property type="entry name" value="YunB"/>
    <property type="match status" value="1"/>
</dbReference>
<dbReference type="STRING" id="284581.AMD01_21595"/>
<dbReference type="OrthoDB" id="1649278at2"/>
<dbReference type="RefSeq" id="WP_053403515.1">
    <property type="nucleotide sequence ID" value="NZ_JAUKEN010000003.1"/>
</dbReference>
<name>A0A0M0KE20_9BACI</name>
<evidence type="ECO:0000256" key="1">
    <source>
        <dbReference type="SAM" id="Phobius"/>
    </source>
</evidence>
<accession>A0A0M0KE20</accession>
<sequence length="257" mass="28778">MPKIRIKRQRRGPLPFRYVLLLTVVFFIFSTMLSIWVINRGIEPTLMAYAESQTNRIATLVVNKAINKKLADDLDTKGLIEIDRDSKGETGIYSINESVSNRVWAEVTRLLEENLKAAEKGHLDSIELPADVELEQDKKMKSQGIIYRVPLGRATDNALLGNLGPMIPVKFHVIGDARTDIQRRIKEFGINNALFEVYIHVKVNVQVIIPFATKETTITTDIPLATALLKGDVPDYYNNGRGDGTSIQVPSSSKSDK</sequence>
<dbReference type="Proteomes" id="UP000037558">
    <property type="component" value="Unassembled WGS sequence"/>
</dbReference>
<dbReference type="NCBIfam" id="TIGR02832">
    <property type="entry name" value="spo_yunB"/>
    <property type="match status" value="1"/>
</dbReference>
<keyword evidence="3" id="KW-1185">Reference proteome</keyword>
<dbReference type="PATRIC" id="fig|284581.3.peg.3163"/>
<organism evidence="2 3">
    <name type="scientific">Priestia koreensis</name>
    <dbReference type="NCBI Taxonomy" id="284581"/>
    <lineage>
        <taxon>Bacteria</taxon>
        <taxon>Bacillati</taxon>
        <taxon>Bacillota</taxon>
        <taxon>Bacilli</taxon>
        <taxon>Bacillales</taxon>
        <taxon>Bacillaceae</taxon>
        <taxon>Priestia</taxon>
    </lineage>
</organism>
<keyword evidence="1" id="KW-1133">Transmembrane helix</keyword>
<comment type="caution">
    <text evidence="2">The sequence shown here is derived from an EMBL/GenBank/DDBJ whole genome shotgun (WGS) entry which is preliminary data.</text>
</comment>